<dbReference type="SMART" id="SM00220">
    <property type="entry name" value="S_TKc"/>
    <property type="match status" value="1"/>
</dbReference>
<dbReference type="Gene3D" id="3.80.10.10">
    <property type="entry name" value="Ribonuclease Inhibitor"/>
    <property type="match status" value="3"/>
</dbReference>
<feature type="chain" id="PRO_5043493868" description="non-specific serine/threonine protein kinase" evidence="22">
    <location>
        <begin position="22"/>
        <end position="993"/>
    </location>
</feature>
<evidence type="ECO:0000256" key="19">
    <source>
        <dbReference type="ARBA" id="ARBA00048679"/>
    </source>
</evidence>
<dbReference type="AlphaFoldDB" id="A0AAU9RXK0"/>
<evidence type="ECO:0000256" key="22">
    <source>
        <dbReference type="SAM" id="SignalP"/>
    </source>
</evidence>
<dbReference type="SUPFAM" id="SSF56112">
    <property type="entry name" value="Protein kinase-like (PK-like)"/>
    <property type="match status" value="1"/>
</dbReference>
<dbReference type="InterPro" id="IPR017441">
    <property type="entry name" value="Protein_kinase_ATP_BS"/>
</dbReference>
<evidence type="ECO:0000256" key="13">
    <source>
        <dbReference type="ARBA" id="ARBA00022840"/>
    </source>
</evidence>
<evidence type="ECO:0000256" key="14">
    <source>
        <dbReference type="ARBA" id="ARBA00022989"/>
    </source>
</evidence>
<keyword evidence="13 20" id="KW-0067">ATP-binding</keyword>
<evidence type="ECO:0000256" key="8">
    <source>
        <dbReference type="ARBA" id="ARBA00022692"/>
    </source>
</evidence>
<dbReference type="InterPro" id="IPR003591">
    <property type="entry name" value="Leu-rich_rpt_typical-subtyp"/>
</dbReference>
<evidence type="ECO:0000256" key="18">
    <source>
        <dbReference type="ARBA" id="ARBA00047899"/>
    </source>
</evidence>
<dbReference type="PROSITE" id="PS00108">
    <property type="entry name" value="PROTEIN_KINASE_ST"/>
    <property type="match status" value="1"/>
</dbReference>
<dbReference type="FunFam" id="3.80.10.10:FF:000111">
    <property type="entry name" value="LRR receptor-like serine/threonine-protein kinase ERECTA"/>
    <property type="match status" value="1"/>
</dbReference>
<dbReference type="Gene3D" id="3.30.200.20">
    <property type="entry name" value="Phosphorylase Kinase, domain 1"/>
    <property type="match status" value="1"/>
</dbReference>
<feature type="transmembrane region" description="Helical" evidence="21">
    <location>
        <begin position="619"/>
        <end position="636"/>
    </location>
</feature>
<dbReference type="InterPro" id="IPR013210">
    <property type="entry name" value="LRR_N_plant-typ"/>
</dbReference>
<keyword evidence="5" id="KW-0723">Serine/threonine-protein kinase</keyword>
<dbReference type="FunFam" id="3.80.10.10:FF:000413">
    <property type="entry name" value="Inactive leucine-rich repeat receptor-like protein kinase"/>
    <property type="match status" value="1"/>
</dbReference>
<comment type="catalytic activity">
    <reaction evidence="19">
        <text>L-seryl-[protein] + ATP = O-phospho-L-seryl-[protein] + ADP + H(+)</text>
        <dbReference type="Rhea" id="RHEA:17989"/>
        <dbReference type="Rhea" id="RHEA-COMP:9863"/>
        <dbReference type="Rhea" id="RHEA-COMP:11604"/>
        <dbReference type="ChEBI" id="CHEBI:15378"/>
        <dbReference type="ChEBI" id="CHEBI:29999"/>
        <dbReference type="ChEBI" id="CHEBI:30616"/>
        <dbReference type="ChEBI" id="CHEBI:83421"/>
        <dbReference type="ChEBI" id="CHEBI:456216"/>
        <dbReference type="EC" id="2.7.11.1"/>
    </reaction>
</comment>
<evidence type="ECO:0000256" key="11">
    <source>
        <dbReference type="ARBA" id="ARBA00022741"/>
    </source>
</evidence>
<proteinExistence type="inferred from homology"/>
<dbReference type="PROSITE" id="PS00107">
    <property type="entry name" value="PROTEIN_KINASE_ATP"/>
    <property type="match status" value="1"/>
</dbReference>
<dbReference type="Pfam" id="PF23598">
    <property type="entry name" value="LRR_14"/>
    <property type="match status" value="1"/>
</dbReference>
<dbReference type="GO" id="GO:0009791">
    <property type="term" value="P:post-embryonic development"/>
    <property type="evidence" value="ECO:0007669"/>
    <property type="project" value="UniProtKB-ARBA"/>
</dbReference>
<comment type="catalytic activity">
    <reaction evidence="18">
        <text>L-threonyl-[protein] + ATP = O-phospho-L-threonyl-[protein] + ADP + H(+)</text>
        <dbReference type="Rhea" id="RHEA:46608"/>
        <dbReference type="Rhea" id="RHEA-COMP:11060"/>
        <dbReference type="Rhea" id="RHEA-COMP:11605"/>
        <dbReference type="ChEBI" id="CHEBI:15378"/>
        <dbReference type="ChEBI" id="CHEBI:30013"/>
        <dbReference type="ChEBI" id="CHEBI:30616"/>
        <dbReference type="ChEBI" id="CHEBI:61977"/>
        <dbReference type="ChEBI" id="CHEBI:456216"/>
        <dbReference type="EC" id="2.7.11.1"/>
    </reaction>
</comment>
<evidence type="ECO:0000256" key="6">
    <source>
        <dbReference type="ARBA" id="ARBA00022614"/>
    </source>
</evidence>
<gene>
    <name evidence="24" type="ORF">TAV2_LOCUS10344</name>
</gene>
<keyword evidence="16" id="KW-0675">Receptor</keyword>
<dbReference type="CDD" id="cd14066">
    <property type="entry name" value="STKc_IRAK"/>
    <property type="match status" value="1"/>
</dbReference>
<evidence type="ECO:0000259" key="23">
    <source>
        <dbReference type="PROSITE" id="PS50011"/>
    </source>
</evidence>
<dbReference type="InterPro" id="IPR000719">
    <property type="entry name" value="Prot_kinase_dom"/>
</dbReference>
<name>A0AAU9RXK0_THLAR</name>
<dbReference type="Gene3D" id="1.10.510.10">
    <property type="entry name" value="Transferase(Phosphotransferase) domain 1"/>
    <property type="match status" value="1"/>
</dbReference>
<evidence type="ECO:0000256" key="20">
    <source>
        <dbReference type="PROSITE-ProRule" id="PRU10141"/>
    </source>
</evidence>
<dbReference type="GO" id="GO:0005524">
    <property type="term" value="F:ATP binding"/>
    <property type="evidence" value="ECO:0007669"/>
    <property type="project" value="UniProtKB-UniRule"/>
</dbReference>
<evidence type="ECO:0000256" key="15">
    <source>
        <dbReference type="ARBA" id="ARBA00023136"/>
    </source>
</evidence>
<keyword evidence="11 20" id="KW-0547">Nucleotide-binding</keyword>
<keyword evidence="25" id="KW-1185">Reference proteome</keyword>
<dbReference type="InterPro" id="IPR011009">
    <property type="entry name" value="Kinase-like_dom_sf"/>
</dbReference>
<dbReference type="InterPro" id="IPR032675">
    <property type="entry name" value="LRR_dom_sf"/>
</dbReference>
<evidence type="ECO:0000313" key="24">
    <source>
        <dbReference type="EMBL" id="CAH2053283.1"/>
    </source>
</evidence>
<dbReference type="PANTHER" id="PTHR48056:SF41">
    <property type="entry name" value="RECEPTOR-LIKE PROTEIN KINASE HAIKU2"/>
    <property type="match status" value="1"/>
</dbReference>
<protein>
    <recommendedName>
        <fullName evidence="4">non-specific serine/threonine protein kinase</fullName>
        <ecNumber evidence="4">2.7.11.1</ecNumber>
    </recommendedName>
</protein>
<evidence type="ECO:0000256" key="21">
    <source>
        <dbReference type="SAM" id="Phobius"/>
    </source>
</evidence>
<dbReference type="Pfam" id="PF00560">
    <property type="entry name" value="LRR_1"/>
    <property type="match status" value="5"/>
</dbReference>
<dbReference type="GO" id="GO:0004674">
    <property type="term" value="F:protein serine/threonine kinase activity"/>
    <property type="evidence" value="ECO:0007669"/>
    <property type="project" value="UniProtKB-KW"/>
</dbReference>
<dbReference type="EMBL" id="OU466859">
    <property type="protein sequence ID" value="CAH2053283.1"/>
    <property type="molecule type" value="Genomic_DNA"/>
</dbReference>
<evidence type="ECO:0000256" key="5">
    <source>
        <dbReference type="ARBA" id="ARBA00022527"/>
    </source>
</evidence>
<dbReference type="InterPro" id="IPR008271">
    <property type="entry name" value="Ser/Thr_kinase_AS"/>
</dbReference>
<dbReference type="GO" id="GO:0016020">
    <property type="term" value="C:membrane"/>
    <property type="evidence" value="ECO:0007669"/>
    <property type="project" value="UniProtKB-SubCell"/>
</dbReference>
<dbReference type="FunFam" id="3.80.10.10:FF:000905">
    <property type="entry name" value="Receptor-like protein kinase 7"/>
    <property type="match status" value="1"/>
</dbReference>
<evidence type="ECO:0000256" key="1">
    <source>
        <dbReference type="ARBA" id="ARBA00004167"/>
    </source>
</evidence>
<dbReference type="EC" id="2.7.11.1" evidence="4"/>
<sequence length="993" mass="110320">SIMFRRLLILRLIFLLPIVSSRFNHIREVENLLKLKSAFGETESDNVFTTWTHRNSACEFAGIVCNSGGNVVEINLGSRSLINGDNTSPDLPFDSICDLKFLKKLFLGNNSLRGRILKNLRNCNRLRYLDLGINNFSGEFPAIGSLRLLEFLSVNASGISGKFPWSSLKNMKRLKFLSVGDNQFEPHPFPGEILNLTALNWLYMSNSSIAGKIPEGIKSLVLLQNLELSNNEISGEIPKGIVQLRNLRQLEIYSNYLTGKLPTGFGNLRNLRNFDASNNSLEGDLSELRYLKNLVSLGLFENRLTGEIPKEFGDFKRLAGLSLYRNQLTGKLPDRLGSWTGFKHIDVSENFLEGDIPPGMCKKGAMTHLLMLQNRFTGQFPESYAKCKTLIRVRVSNNSLSGVIPYGIWGLPNLQFLDLASNRFEGNLTGEFGDAKSLGSLDLSRNRFSGSLPSQISGANSLVSVNIRMNKFSGQVPESFGKLKELSSLYLDQNNLSGAIPESLGLCTSLADLNLAGNSLSGNIPESFGSLQLLNSLNLSGNKLSGTIPFGLSSLKLSLLDLSNNELAGSVPQSLESGSFEGNSGLCSSEIAYLQPCPLGKPRGDSGTVRHLSELEICFIFAAVFALSLLFCYVIFKIKKDRSNQTAKERNDWVVSSFRLINLDEMEIIDEIKSENLIGRGGHGNVYRVTLGNGETLAVKHVWGQGSCNESFRSSTGMLSDRDNNSNNNNREFEAEVATLSNVKHINVVKLLCSITSEDSKLLVYEFMPNGSLWEQLHERRGEQEIGWRVRQTIALGAAKGLEYLHHGLDRPVIHRDVKSSNILLDEEWRPRIADFGLAKIIQSDSVQRDFSAPLVEGTLGYIAPEYAYTTSVNEKSDVYSFGVVLMELVTGKKPVEAEFGEDRDIVMWVWNRSKEMNREKMMEIIDPIIQNEYKEDALKVLTIALLCTAKSPQVRPFMKSVVCMLEKTEPSCNNKSGEASYVVSDDEEITDV</sequence>
<evidence type="ECO:0000256" key="2">
    <source>
        <dbReference type="ARBA" id="ARBA00008684"/>
    </source>
</evidence>
<feature type="signal peptide" evidence="22">
    <location>
        <begin position="1"/>
        <end position="21"/>
    </location>
</feature>
<evidence type="ECO:0000313" key="25">
    <source>
        <dbReference type="Proteomes" id="UP000836841"/>
    </source>
</evidence>
<evidence type="ECO:0000256" key="7">
    <source>
        <dbReference type="ARBA" id="ARBA00022679"/>
    </source>
</evidence>
<dbReference type="FunFam" id="3.30.200.20:FF:000540">
    <property type="entry name" value="Receptor-like protein kinase HAIKU2"/>
    <property type="match status" value="1"/>
</dbReference>
<dbReference type="Pfam" id="PF00069">
    <property type="entry name" value="Pkinase"/>
    <property type="match status" value="1"/>
</dbReference>
<dbReference type="SUPFAM" id="SSF52058">
    <property type="entry name" value="L domain-like"/>
    <property type="match status" value="3"/>
</dbReference>
<keyword evidence="9 22" id="KW-0732">Signal</keyword>
<keyword evidence="15 21" id="KW-0472">Membrane</keyword>
<comment type="subcellular location">
    <subcellularLocation>
        <location evidence="1">Membrane</location>
        <topology evidence="1">Single-pass membrane protein</topology>
    </subcellularLocation>
</comment>
<comment type="similarity">
    <text evidence="2">Belongs to the protein kinase superfamily. Ser/Thr protein kinase family.</text>
</comment>
<evidence type="ECO:0000256" key="10">
    <source>
        <dbReference type="ARBA" id="ARBA00022737"/>
    </source>
</evidence>
<evidence type="ECO:0000256" key="9">
    <source>
        <dbReference type="ARBA" id="ARBA00022729"/>
    </source>
</evidence>
<dbReference type="SMART" id="SM00369">
    <property type="entry name" value="LRR_TYP"/>
    <property type="match status" value="6"/>
</dbReference>
<feature type="domain" description="Protein kinase" evidence="23">
    <location>
        <begin position="672"/>
        <end position="973"/>
    </location>
</feature>
<evidence type="ECO:0000256" key="4">
    <source>
        <dbReference type="ARBA" id="ARBA00012513"/>
    </source>
</evidence>
<dbReference type="PROSITE" id="PS50011">
    <property type="entry name" value="PROTEIN_KINASE_DOM"/>
    <property type="match status" value="1"/>
</dbReference>
<organism evidence="24 25">
    <name type="scientific">Thlaspi arvense</name>
    <name type="common">Field penny-cress</name>
    <dbReference type="NCBI Taxonomy" id="13288"/>
    <lineage>
        <taxon>Eukaryota</taxon>
        <taxon>Viridiplantae</taxon>
        <taxon>Streptophyta</taxon>
        <taxon>Embryophyta</taxon>
        <taxon>Tracheophyta</taxon>
        <taxon>Spermatophyta</taxon>
        <taxon>Magnoliopsida</taxon>
        <taxon>eudicotyledons</taxon>
        <taxon>Gunneridae</taxon>
        <taxon>Pentapetalae</taxon>
        <taxon>rosids</taxon>
        <taxon>malvids</taxon>
        <taxon>Brassicales</taxon>
        <taxon>Brassicaceae</taxon>
        <taxon>Thlaspideae</taxon>
        <taxon>Thlaspi</taxon>
    </lineage>
</organism>
<keyword evidence="17" id="KW-0325">Glycoprotein</keyword>
<comment type="similarity">
    <text evidence="3">Belongs to the RLP family.</text>
</comment>
<keyword evidence="12" id="KW-0418">Kinase</keyword>
<dbReference type="InterPro" id="IPR001611">
    <property type="entry name" value="Leu-rich_rpt"/>
</dbReference>
<keyword evidence="10" id="KW-0677">Repeat</keyword>
<dbReference type="Proteomes" id="UP000836841">
    <property type="component" value="Chromosome 3"/>
</dbReference>
<keyword evidence="8 21" id="KW-0812">Transmembrane</keyword>
<keyword evidence="14 21" id="KW-1133">Transmembrane helix</keyword>
<dbReference type="Pfam" id="PF08263">
    <property type="entry name" value="LRRNT_2"/>
    <property type="match status" value="1"/>
</dbReference>
<keyword evidence="6" id="KW-0433">Leucine-rich repeat</keyword>
<feature type="non-terminal residue" evidence="24">
    <location>
        <position position="993"/>
    </location>
</feature>
<dbReference type="InterPro" id="IPR055414">
    <property type="entry name" value="LRR_R13L4/SHOC2-like"/>
</dbReference>
<reference evidence="24 25" key="1">
    <citation type="submission" date="2022-03" db="EMBL/GenBank/DDBJ databases">
        <authorList>
            <person name="Nunn A."/>
            <person name="Chopra R."/>
            <person name="Nunn A."/>
            <person name="Contreras Garrido A."/>
        </authorList>
    </citation>
    <scope>NUCLEOTIDE SEQUENCE [LARGE SCALE GENOMIC DNA]</scope>
</reference>
<feature type="binding site" evidence="20">
    <location>
        <position position="700"/>
    </location>
    <ligand>
        <name>ATP</name>
        <dbReference type="ChEBI" id="CHEBI:30616"/>
    </ligand>
</feature>
<dbReference type="FunFam" id="1.10.510.10:FF:000569">
    <property type="entry name" value="Serine/threonine-protein kinase-like protein CCR4"/>
    <property type="match status" value="1"/>
</dbReference>
<dbReference type="InterPro" id="IPR050647">
    <property type="entry name" value="Plant_LRR-RLKs"/>
</dbReference>
<dbReference type="PANTHER" id="PTHR48056">
    <property type="entry name" value="LRR RECEPTOR-LIKE SERINE/THREONINE-PROTEIN KINASE-RELATED"/>
    <property type="match status" value="1"/>
</dbReference>
<keyword evidence="7" id="KW-0808">Transferase</keyword>
<evidence type="ECO:0000256" key="16">
    <source>
        <dbReference type="ARBA" id="ARBA00023170"/>
    </source>
</evidence>
<evidence type="ECO:0000256" key="3">
    <source>
        <dbReference type="ARBA" id="ARBA00009592"/>
    </source>
</evidence>
<accession>A0AAU9RXK0</accession>
<evidence type="ECO:0000256" key="12">
    <source>
        <dbReference type="ARBA" id="ARBA00022777"/>
    </source>
</evidence>
<evidence type="ECO:0000256" key="17">
    <source>
        <dbReference type="ARBA" id="ARBA00023180"/>
    </source>
</evidence>